<proteinExistence type="predicted"/>
<accession>A0ABN9DKY9</accession>
<reference evidence="1" key="1">
    <citation type="submission" date="2023-05" db="EMBL/GenBank/DDBJ databases">
        <authorList>
            <person name="Stuckert A."/>
        </authorList>
    </citation>
    <scope>NUCLEOTIDE SEQUENCE</scope>
</reference>
<comment type="caution">
    <text evidence="1">The sequence shown here is derived from an EMBL/GenBank/DDBJ whole genome shotgun (WGS) entry which is preliminary data.</text>
</comment>
<dbReference type="Proteomes" id="UP001162483">
    <property type="component" value="Unassembled WGS sequence"/>
</dbReference>
<evidence type="ECO:0000313" key="2">
    <source>
        <dbReference type="Proteomes" id="UP001162483"/>
    </source>
</evidence>
<dbReference type="EMBL" id="CATNWA010014442">
    <property type="protein sequence ID" value="CAI9571847.1"/>
    <property type="molecule type" value="Genomic_DNA"/>
</dbReference>
<keyword evidence="2" id="KW-1185">Reference proteome</keyword>
<evidence type="ECO:0000313" key="1">
    <source>
        <dbReference type="EMBL" id="CAI9571847.1"/>
    </source>
</evidence>
<gene>
    <name evidence="1" type="ORF">SPARVUS_LOCUS7310190</name>
</gene>
<sequence>MSPSECNFKSCIPITSGFPIRVVLYISCPHQSASLHKVSPSHCHLISDFPFRVPLSHHLPQQSAPFHHMCPSECPFPQF</sequence>
<protein>
    <submittedName>
        <fullName evidence="1">Uncharacterized protein</fullName>
    </submittedName>
</protein>
<name>A0ABN9DKY9_9NEOB</name>
<organism evidence="1 2">
    <name type="scientific">Staurois parvus</name>
    <dbReference type="NCBI Taxonomy" id="386267"/>
    <lineage>
        <taxon>Eukaryota</taxon>
        <taxon>Metazoa</taxon>
        <taxon>Chordata</taxon>
        <taxon>Craniata</taxon>
        <taxon>Vertebrata</taxon>
        <taxon>Euteleostomi</taxon>
        <taxon>Amphibia</taxon>
        <taxon>Batrachia</taxon>
        <taxon>Anura</taxon>
        <taxon>Neobatrachia</taxon>
        <taxon>Ranoidea</taxon>
        <taxon>Ranidae</taxon>
        <taxon>Staurois</taxon>
    </lineage>
</organism>
<feature type="non-terminal residue" evidence="1">
    <location>
        <position position="79"/>
    </location>
</feature>